<organism evidence="2 3">
    <name type="scientific">Fraserbacteria sp. (strain RBG_16_55_9)</name>
    <dbReference type="NCBI Taxonomy" id="1817864"/>
    <lineage>
        <taxon>Bacteria</taxon>
        <taxon>Candidatus Fraseribacteriota</taxon>
    </lineage>
</organism>
<proteinExistence type="predicted"/>
<protein>
    <submittedName>
        <fullName evidence="2">Uncharacterized protein</fullName>
    </submittedName>
</protein>
<sequence length="162" mass="17651">MRNYALGGGATATLLLASAYAVNGGLVWALVITALGLLWLIGQWRSWSARSSVGLIGFAAAAAFGTWLGLPPGWMLLSTVAALVTWDLDDFSLRLQSAVEGELQLRRWHFQRLLITVSLGLLLGGIALSIQVELTFWWALLLGLLAIFCLSWAFRMMRSQGD</sequence>
<dbReference type="Proteomes" id="UP000179157">
    <property type="component" value="Unassembled WGS sequence"/>
</dbReference>
<keyword evidence="1" id="KW-1133">Transmembrane helix</keyword>
<keyword evidence="1" id="KW-0812">Transmembrane</keyword>
<feature type="transmembrane region" description="Helical" evidence="1">
    <location>
        <begin position="53"/>
        <end position="70"/>
    </location>
</feature>
<reference evidence="2 3" key="1">
    <citation type="journal article" date="2016" name="Nat. Commun.">
        <title>Thousands of microbial genomes shed light on interconnected biogeochemical processes in an aquifer system.</title>
        <authorList>
            <person name="Anantharaman K."/>
            <person name="Brown C.T."/>
            <person name="Hug L.A."/>
            <person name="Sharon I."/>
            <person name="Castelle C.J."/>
            <person name="Probst A.J."/>
            <person name="Thomas B.C."/>
            <person name="Singh A."/>
            <person name="Wilkins M.J."/>
            <person name="Karaoz U."/>
            <person name="Brodie E.L."/>
            <person name="Williams K.H."/>
            <person name="Hubbard S.S."/>
            <person name="Banfield J.F."/>
        </authorList>
    </citation>
    <scope>NUCLEOTIDE SEQUENCE [LARGE SCALE GENOMIC DNA]</scope>
    <source>
        <strain evidence="3">RBG_16_55_9</strain>
    </source>
</reference>
<evidence type="ECO:0000313" key="2">
    <source>
        <dbReference type="EMBL" id="OGF55777.1"/>
    </source>
</evidence>
<feature type="transmembrane region" description="Helical" evidence="1">
    <location>
        <begin position="136"/>
        <end position="154"/>
    </location>
</feature>
<accession>A0A1F5UX90</accession>
<feature type="transmembrane region" description="Helical" evidence="1">
    <location>
        <begin position="20"/>
        <end position="41"/>
    </location>
</feature>
<evidence type="ECO:0000256" key="1">
    <source>
        <dbReference type="SAM" id="Phobius"/>
    </source>
</evidence>
<comment type="caution">
    <text evidence="2">The sequence shown here is derived from an EMBL/GenBank/DDBJ whole genome shotgun (WGS) entry which is preliminary data.</text>
</comment>
<dbReference type="EMBL" id="MFGX01000048">
    <property type="protein sequence ID" value="OGF55777.1"/>
    <property type="molecule type" value="Genomic_DNA"/>
</dbReference>
<evidence type="ECO:0000313" key="3">
    <source>
        <dbReference type="Proteomes" id="UP000179157"/>
    </source>
</evidence>
<gene>
    <name evidence="2" type="ORF">A2Z21_03845</name>
</gene>
<dbReference type="AlphaFoldDB" id="A0A1F5UX90"/>
<keyword evidence="1" id="KW-0472">Membrane</keyword>
<dbReference type="STRING" id="1817864.A2Z21_03845"/>
<name>A0A1F5UX90_FRAXR</name>
<feature type="transmembrane region" description="Helical" evidence="1">
    <location>
        <begin position="113"/>
        <end position="130"/>
    </location>
</feature>